<keyword evidence="1" id="KW-1133">Transmembrane helix</keyword>
<proteinExistence type="predicted"/>
<dbReference type="RefSeq" id="WP_244605150.1">
    <property type="nucleotide sequence ID" value="NZ_UPHP01000148.1"/>
</dbReference>
<dbReference type="Proteomes" id="UP000273307">
    <property type="component" value="Unassembled WGS sequence"/>
</dbReference>
<evidence type="ECO:0000313" key="3">
    <source>
        <dbReference type="Proteomes" id="UP000273307"/>
    </source>
</evidence>
<keyword evidence="3" id="KW-1185">Reference proteome</keyword>
<feature type="transmembrane region" description="Helical" evidence="1">
    <location>
        <begin position="31"/>
        <end position="54"/>
    </location>
</feature>
<name>A0A498QG46_9MYCO</name>
<dbReference type="EMBL" id="UPHP01000148">
    <property type="protein sequence ID" value="VBA44271.1"/>
    <property type="molecule type" value="Genomic_DNA"/>
</dbReference>
<reference evidence="2 3" key="1">
    <citation type="submission" date="2018-09" db="EMBL/GenBank/DDBJ databases">
        <authorList>
            <person name="Tagini F."/>
        </authorList>
    </citation>
    <scope>NUCLEOTIDE SEQUENCE [LARGE SCALE GENOMIC DNA]</scope>
    <source>
        <strain evidence="2 3">MK136</strain>
    </source>
</reference>
<protein>
    <submittedName>
        <fullName evidence="2">Uncharacterized protein</fullName>
    </submittedName>
</protein>
<gene>
    <name evidence="2" type="ORF">LAUMK136_05539</name>
</gene>
<evidence type="ECO:0000313" key="2">
    <source>
        <dbReference type="EMBL" id="VBA44271.1"/>
    </source>
</evidence>
<keyword evidence="1" id="KW-0472">Membrane</keyword>
<organism evidence="2 3">
    <name type="scientific">Mycobacterium attenuatum</name>
    <dbReference type="NCBI Taxonomy" id="2341086"/>
    <lineage>
        <taxon>Bacteria</taxon>
        <taxon>Bacillati</taxon>
        <taxon>Actinomycetota</taxon>
        <taxon>Actinomycetes</taxon>
        <taxon>Mycobacteriales</taxon>
        <taxon>Mycobacteriaceae</taxon>
        <taxon>Mycobacterium</taxon>
    </lineage>
</organism>
<accession>A0A498QG46</accession>
<keyword evidence="1" id="KW-0812">Transmembrane</keyword>
<feature type="transmembrane region" description="Helical" evidence="1">
    <location>
        <begin position="61"/>
        <end position="83"/>
    </location>
</feature>
<evidence type="ECO:0000256" key="1">
    <source>
        <dbReference type="SAM" id="Phobius"/>
    </source>
</evidence>
<dbReference type="AlphaFoldDB" id="A0A498QG46"/>
<sequence length="89" mass="9628">MWLIAATMLGDNCHGDDAREICTAHGQHWALTLPFIALIYSVVAAVMPVVLIAAFRWRAQWALVGLPLSIAAYFVGPLLANWAHSAGTL</sequence>